<name>A0AAJ1THB5_9BACL</name>
<dbReference type="PANTHER" id="PTHR30404:SF0">
    <property type="entry name" value="N-ACETYLMURAMOYL-L-ALANINE AMIDASE AMIC"/>
    <property type="match status" value="1"/>
</dbReference>
<feature type="domain" description="MurNAc-LAA" evidence="2">
    <location>
        <begin position="64"/>
        <end position="184"/>
    </location>
</feature>
<proteinExistence type="predicted"/>
<dbReference type="Proteomes" id="UP001238450">
    <property type="component" value="Unassembled WGS sequence"/>
</dbReference>
<keyword evidence="4" id="KW-1185">Reference proteome</keyword>
<keyword evidence="1 3" id="KW-0378">Hydrolase</keyword>
<dbReference type="GO" id="GO:0030288">
    <property type="term" value="C:outer membrane-bounded periplasmic space"/>
    <property type="evidence" value="ECO:0007669"/>
    <property type="project" value="TreeGrafter"/>
</dbReference>
<dbReference type="SMART" id="SM00646">
    <property type="entry name" value="Ami_3"/>
    <property type="match status" value="1"/>
</dbReference>
<dbReference type="PANTHER" id="PTHR30404">
    <property type="entry name" value="N-ACETYLMURAMOYL-L-ALANINE AMIDASE"/>
    <property type="match status" value="1"/>
</dbReference>
<gene>
    <name evidence="3" type="ORF">J2Z48_000277</name>
</gene>
<dbReference type="EC" id="3.5.1.28" evidence="3"/>
<dbReference type="AlphaFoldDB" id="A0AAJ1THB5"/>
<dbReference type="Pfam" id="PF01520">
    <property type="entry name" value="Amidase_3"/>
    <property type="match status" value="1"/>
</dbReference>
<dbReference type="RefSeq" id="WP_307250260.1">
    <property type="nucleotide sequence ID" value="NZ_JAUSUV010000001.1"/>
</dbReference>
<comment type="caution">
    <text evidence="3">The sequence shown here is derived from an EMBL/GenBank/DDBJ whole genome shotgun (WGS) entry which is preliminary data.</text>
</comment>
<organism evidence="3 4">
    <name type="scientific">Croceifilum oryzae</name>
    <dbReference type="NCBI Taxonomy" id="1553429"/>
    <lineage>
        <taxon>Bacteria</taxon>
        <taxon>Bacillati</taxon>
        <taxon>Bacillota</taxon>
        <taxon>Bacilli</taxon>
        <taxon>Bacillales</taxon>
        <taxon>Thermoactinomycetaceae</taxon>
        <taxon>Croceifilum</taxon>
    </lineage>
</organism>
<dbReference type="GO" id="GO:0008745">
    <property type="term" value="F:N-acetylmuramoyl-L-alanine amidase activity"/>
    <property type="evidence" value="ECO:0007669"/>
    <property type="project" value="UniProtKB-EC"/>
</dbReference>
<dbReference type="Gene3D" id="3.40.630.40">
    <property type="entry name" value="Zn-dependent exopeptidases"/>
    <property type="match status" value="1"/>
</dbReference>
<sequence length="198" mass="22067">MGVLICLDPGHGGTDSGMVGSMFLEKDVCLDLAHRIERELQKFEGIDVTLTRRYDVDLTNNERAGWANQRKADLFVSLHADGMLDRDQSGFSTYVSVIAGSKVRRVQCFLHNQVTRFLRRFGICDLGKRNDTESKGGQIIELRSADMPAITLALSSLPKGQNDELFSDLSFRDQYAKCIACGLASIYECQTKDSLDSF</sequence>
<dbReference type="EMBL" id="JAUSUV010000001">
    <property type="protein sequence ID" value="MDQ0416119.1"/>
    <property type="molecule type" value="Genomic_DNA"/>
</dbReference>
<protein>
    <submittedName>
        <fullName evidence="3">N-acetylmuramoyl-L-alanine amidase</fullName>
        <ecNumber evidence="3">3.5.1.28</ecNumber>
    </submittedName>
</protein>
<dbReference type="InterPro" id="IPR002508">
    <property type="entry name" value="MurNAc-LAA_cat"/>
</dbReference>
<dbReference type="InterPro" id="IPR050695">
    <property type="entry name" value="N-acetylmuramoyl_amidase_3"/>
</dbReference>
<evidence type="ECO:0000313" key="4">
    <source>
        <dbReference type="Proteomes" id="UP001238450"/>
    </source>
</evidence>
<reference evidence="3 4" key="1">
    <citation type="submission" date="2023-07" db="EMBL/GenBank/DDBJ databases">
        <title>Genomic Encyclopedia of Type Strains, Phase IV (KMG-IV): sequencing the most valuable type-strain genomes for metagenomic binning, comparative biology and taxonomic classification.</title>
        <authorList>
            <person name="Goeker M."/>
        </authorList>
    </citation>
    <scope>NUCLEOTIDE SEQUENCE [LARGE SCALE GENOMIC DNA]</scope>
    <source>
        <strain evidence="3 4">DSM 46876</strain>
    </source>
</reference>
<dbReference type="GO" id="GO:0009253">
    <property type="term" value="P:peptidoglycan catabolic process"/>
    <property type="evidence" value="ECO:0007669"/>
    <property type="project" value="InterPro"/>
</dbReference>
<evidence type="ECO:0000259" key="2">
    <source>
        <dbReference type="SMART" id="SM00646"/>
    </source>
</evidence>
<evidence type="ECO:0000313" key="3">
    <source>
        <dbReference type="EMBL" id="MDQ0416119.1"/>
    </source>
</evidence>
<dbReference type="CDD" id="cd02696">
    <property type="entry name" value="MurNAc-LAA"/>
    <property type="match status" value="1"/>
</dbReference>
<dbReference type="SUPFAM" id="SSF53187">
    <property type="entry name" value="Zn-dependent exopeptidases"/>
    <property type="match status" value="1"/>
</dbReference>
<accession>A0AAJ1THB5</accession>
<evidence type="ECO:0000256" key="1">
    <source>
        <dbReference type="ARBA" id="ARBA00022801"/>
    </source>
</evidence>